<dbReference type="AlphaFoldDB" id="A0AAV0Z5F2"/>
<accession>A0AAV0Z5F2</accession>
<keyword evidence="2" id="KW-1185">Reference proteome</keyword>
<sequence length="100" mass="11711">MYMFEFERVGKWWYQTKRNEREHSESEEEIEKDYGSVSTVDTLEETIEKVKINKVTLDYSCSNAPGTAPEKERKANARCHWVDCGCEKFIISFISTACIE</sequence>
<protein>
    <submittedName>
        <fullName evidence="1">Uncharacterized protein</fullName>
    </submittedName>
</protein>
<gene>
    <name evidence="1" type="ORF">VFH_I052520</name>
</gene>
<reference evidence="1 2" key="1">
    <citation type="submission" date="2023-01" db="EMBL/GenBank/DDBJ databases">
        <authorList>
            <person name="Kreplak J."/>
        </authorList>
    </citation>
    <scope>NUCLEOTIDE SEQUENCE [LARGE SCALE GENOMIC DNA]</scope>
</reference>
<proteinExistence type="predicted"/>
<dbReference type="EMBL" id="OX451735">
    <property type="protein sequence ID" value="CAI8592669.1"/>
    <property type="molecule type" value="Genomic_DNA"/>
</dbReference>
<organism evidence="1 2">
    <name type="scientific">Vicia faba</name>
    <name type="common">Broad bean</name>
    <name type="synonym">Faba vulgaris</name>
    <dbReference type="NCBI Taxonomy" id="3906"/>
    <lineage>
        <taxon>Eukaryota</taxon>
        <taxon>Viridiplantae</taxon>
        <taxon>Streptophyta</taxon>
        <taxon>Embryophyta</taxon>
        <taxon>Tracheophyta</taxon>
        <taxon>Spermatophyta</taxon>
        <taxon>Magnoliopsida</taxon>
        <taxon>eudicotyledons</taxon>
        <taxon>Gunneridae</taxon>
        <taxon>Pentapetalae</taxon>
        <taxon>rosids</taxon>
        <taxon>fabids</taxon>
        <taxon>Fabales</taxon>
        <taxon>Fabaceae</taxon>
        <taxon>Papilionoideae</taxon>
        <taxon>50 kb inversion clade</taxon>
        <taxon>NPAAA clade</taxon>
        <taxon>Hologalegina</taxon>
        <taxon>IRL clade</taxon>
        <taxon>Fabeae</taxon>
        <taxon>Vicia</taxon>
    </lineage>
</organism>
<name>A0AAV0Z5F2_VICFA</name>
<evidence type="ECO:0000313" key="1">
    <source>
        <dbReference type="EMBL" id="CAI8592669.1"/>
    </source>
</evidence>
<evidence type="ECO:0000313" key="2">
    <source>
        <dbReference type="Proteomes" id="UP001157006"/>
    </source>
</evidence>
<dbReference type="Proteomes" id="UP001157006">
    <property type="component" value="Chromosome 1S"/>
</dbReference>